<evidence type="ECO:0000259" key="5">
    <source>
        <dbReference type="Pfam" id="PF13364"/>
    </source>
</evidence>
<dbReference type="InterPro" id="IPR025300">
    <property type="entry name" value="BetaGal_jelly_roll_dom"/>
</dbReference>
<organism evidence="6 7">
    <name type="scientific">Henriciella mobilis</name>
    <dbReference type="NCBI Taxonomy" id="2305467"/>
    <lineage>
        <taxon>Bacteria</taxon>
        <taxon>Pseudomonadati</taxon>
        <taxon>Pseudomonadota</taxon>
        <taxon>Alphaproteobacteria</taxon>
        <taxon>Hyphomonadales</taxon>
        <taxon>Hyphomonadaceae</taxon>
        <taxon>Henriciella</taxon>
    </lineage>
</organism>
<dbReference type="PANTHER" id="PTHR22901">
    <property type="entry name" value="SIALATE O-ACETYLESTERASE"/>
    <property type="match status" value="1"/>
</dbReference>
<evidence type="ECO:0000313" key="6">
    <source>
        <dbReference type="EMBL" id="RIJ32683.1"/>
    </source>
</evidence>
<dbReference type="InterPro" id="IPR036514">
    <property type="entry name" value="SGNH_hydro_sf"/>
</dbReference>
<dbReference type="PANTHER" id="PTHR22901:SF0">
    <property type="entry name" value="SIALATE O-ACETYLESTERASE"/>
    <property type="match status" value="1"/>
</dbReference>
<dbReference type="GO" id="GO:0005975">
    <property type="term" value="P:carbohydrate metabolic process"/>
    <property type="evidence" value="ECO:0007669"/>
    <property type="project" value="TreeGrafter"/>
</dbReference>
<dbReference type="Proteomes" id="UP000266385">
    <property type="component" value="Unassembled WGS sequence"/>
</dbReference>
<sequence>MRQAARTLAALALLGGCQAAGAGPSAAQLLVDGAYTDHAVVQRGANLQIAGKADPGAAITASLAGQTVETRAGPDGAWSVSFDPLQAGGPYELSISDATTRYTAEDILAGDVLLCSGQSNMEYPVYRALNPDSAISESADDSLRLLTVPQETALSPQSQLPEEASWAPASPENVRDFSAVCYFMGERLRAERGIPIGLIDSSWGGSQIEAWLPQARLEAAGGFDESLATLDLYREDPDAAMKAYGAVWERWWTAEHESAPWEAKLDLSSWKRVPEQFADWKAYGDADIETHLGRLWFARRFDLTEEQAAGPATISLGLFDDSDAVWINGEFIGSTSSWTDHRVYPVDPGVLKAGENTILINVLNSYGPGGMMGPGEVMQLEPEAGEAVPLGSGWSYKAVMQADDGGPRPPWESVTGYTTIGNAMIAPLHGTPMSAAIWYQGESNTGRADAYEGLLDQLIAGWRSNFGSDLPVLVVQLPGYGAMPELPSESGWAGVQDAQRRVALADPLTGLVTTMDVGHRTDIHPPDKLTVAMRAVDVLDGLSGASDASTTGYSPVTAVRDGGSIKIDLPEGDYTSISSDRVISVSVCNAAGQCDWADARLDGRTLVATVPEGIEPATIRHCWGDAPICNLYADGIIPVTPFQLDVR</sequence>
<keyword evidence="7" id="KW-1185">Reference proteome</keyword>
<dbReference type="PROSITE" id="PS51257">
    <property type="entry name" value="PROKAR_LIPOPROTEIN"/>
    <property type="match status" value="1"/>
</dbReference>
<feature type="domain" description="Beta-galactosidase jelly roll" evidence="5">
    <location>
        <begin position="279"/>
        <end position="363"/>
    </location>
</feature>
<dbReference type="InterPro" id="IPR039329">
    <property type="entry name" value="SIAE"/>
</dbReference>
<evidence type="ECO:0000313" key="7">
    <source>
        <dbReference type="Proteomes" id="UP000266385"/>
    </source>
</evidence>
<feature type="domain" description="Sialate O-acetylesterase" evidence="4">
    <location>
        <begin position="432"/>
        <end position="523"/>
    </location>
</feature>
<reference evidence="6 7" key="1">
    <citation type="submission" date="2018-08" db="EMBL/GenBank/DDBJ databases">
        <title>Henriciella mobilis sp. nov., isolated from seawater.</title>
        <authorList>
            <person name="Cheng H."/>
            <person name="Wu Y.-H."/>
            <person name="Xu X.-W."/>
            <person name="Guo L.-L."/>
        </authorList>
    </citation>
    <scope>NUCLEOTIDE SEQUENCE [LARGE SCALE GENOMIC DNA]</scope>
    <source>
        <strain evidence="6 7">JN25</strain>
    </source>
</reference>
<dbReference type="Pfam" id="PF13364">
    <property type="entry name" value="BetaGal_ABD2"/>
    <property type="match status" value="1"/>
</dbReference>
<dbReference type="Gene3D" id="3.40.50.1110">
    <property type="entry name" value="SGNH hydrolase"/>
    <property type="match status" value="2"/>
</dbReference>
<accession>A0A399RQQ0</accession>
<dbReference type="AlphaFoldDB" id="A0A399RQQ0"/>
<name>A0A399RQQ0_9PROT</name>
<feature type="signal peptide" evidence="3">
    <location>
        <begin position="1"/>
        <end position="22"/>
    </location>
</feature>
<dbReference type="GO" id="GO:0004553">
    <property type="term" value="F:hydrolase activity, hydrolyzing O-glycosyl compounds"/>
    <property type="evidence" value="ECO:0007669"/>
    <property type="project" value="UniProtKB-ARBA"/>
</dbReference>
<dbReference type="SUPFAM" id="SSF49785">
    <property type="entry name" value="Galactose-binding domain-like"/>
    <property type="match status" value="1"/>
</dbReference>
<dbReference type="EMBL" id="QWFX01000005">
    <property type="protein sequence ID" value="RIJ32683.1"/>
    <property type="molecule type" value="Genomic_DNA"/>
</dbReference>
<keyword evidence="1" id="KW-0378">Hydrolase</keyword>
<dbReference type="Pfam" id="PF03629">
    <property type="entry name" value="SASA"/>
    <property type="match status" value="1"/>
</dbReference>
<evidence type="ECO:0000259" key="4">
    <source>
        <dbReference type="Pfam" id="PF03629"/>
    </source>
</evidence>
<dbReference type="Gene3D" id="2.60.40.10">
    <property type="entry name" value="Immunoglobulins"/>
    <property type="match status" value="1"/>
</dbReference>
<evidence type="ECO:0000256" key="3">
    <source>
        <dbReference type="SAM" id="SignalP"/>
    </source>
</evidence>
<keyword evidence="2" id="KW-0326">Glycosidase</keyword>
<dbReference type="OrthoDB" id="9795554at2"/>
<protein>
    <submittedName>
        <fullName evidence="6">9-O-acetylesterase</fullName>
    </submittedName>
</protein>
<dbReference type="InterPro" id="IPR005181">
    <property type="entry name" value="SASA"/>
</dbReference>
<dbReference type="InterPro" id="IPR008979">
    <property type="entry name" value="Galactose-bd-like_sf"/>
</dbReference>
<evidence type="ECO:0000256" key="1">
    <source>
        <dbReference type="ARBA" id="ARBA00022801"/>
    </source>
</evidence>
<dbReference type="SUPFAM" id="SSF52266">
    <property type="entry name" value="SGNH hydrolase"/>
    <property type="match status" value="1"/>
</dbReference>
<dbReference type="InterPro" id="IPR013783">
    <property type="entry name" value="Ig-like_fold"/>
</dbReference>
<dbReference type="GO" id="GO:0001681">
    <property type="term" value="F:sialate O-acetylesterase activity"/>
    <property type="evidence" value="ECO:0007669"/>
    <property type="project" value="InterPro"/>
</dbReference>
<comment type="caution">
    <text evidence="6">The sequence shown here is derived from an EMBL/GenBank/DDBJ whole genome shotgun (WGS) entry which is preliminary data.</text>
</comment>
<keyword evidence="3" id="KW-0732">Signal</keyword>
<gene>
    <name evidence="6" type="ORF">D1223_02190</name>
</gene>
<dbReference type="RefSeq" id="WP_119374764.1">
    <property type="nucleotide sequence ID" value="NZ_QWFX01000005.1"/>
</dbReference>
<proteinExistence type="predicted"/>
<feature type="chain" id="PRO_5017407437" evidence="3">
    <location>
        <begin position="23"/>
        <end position="647"/>
    </location>
</feature>
<evidence type="ECO:0000256" key="2">
    <source>
        <dbReference type="ARBA" id="ARBA00023295"/>
    </source>
</evidence>